<dbReference type="RefSeq" id="WP_183613953.1">
    <property type="nucleotide sequence ID" value="NZ_JACICY010000006.1"/>
</dbReference>
<accession>A0A7W6EWX6</accession>
<dbReference type="EMBL" id="JACICY010000006">
    <property type="protein sequence ID" value="MBB3861455.1"/>
    <property type="molecule type" value="Genomic_DNA"/>
</dbReference>
<name>A0A7W6EWX6_9SPHN</name>
<keyword evidence="3" id="KW-1185">Reference proteome</keyword>
<feature type="compositionally biased region" description="Low complexity" evidence="1">
    <location>
        <begin position="203"/>
        <end position="217"/>
    </location>
</feature>
<feature type="compositionally biased region" description="Low complexity" evidence="1">
    <location>
        <begin position="157"/>
        <end position="177"/>
    </location>
</feature>
<proteinExistence type="predicted"/>
<organism evidence="2 3">
    <name type="scientific">Novosphingobium hassiacum</name>
    <dbReference type="NCBI Taxonomy" id="173676"/>
    <lineage>
        <taxon>Bacteria</taxon>
        <taxon>Pseudomonadati</taxon>
        <taxon>Pseudomonadota</taxon>
        <taxon>Alphaproteobacteria</taxon>
        <taxon>Sphingomonadales</taxon>
        <taxon>Sphingomonadaceae</taxon>
        <taxon>Novosphingobium</taxon>
    </lineage>
</organism>
<evidence type="ECO:0000313" key="3">
    <source>
        <dbReference type="Proteomes" id="UP000562395"/>
    </source>
</evidence>
<dbReference type="PRINTS" id="PR01217">
    <property type="entry name" value="PRICHEXTENSN"/>
</dbReference>
<feature type="compositionally biased region" description="Pro residues" evidence="1">
    <location>
        <begin position="82"/>
        <end position="156"/>
    </location>
</feature>
<reference evidence="2 3" key="1">
    <citation type="submission" date="2020-08" db="EMBL/GenBank/DDBJ databases">
        <title>Genomic Encyclopedia of Type Strains, Phase IV (KMG-IV): sequencing the most valuable type-strain genomes for metagenomic binning, comparative biology and taxonomic classification.</title>
        <authorList>
            <person name="Goeker M."/>
        </authorList>
    </citation>
    <scope>NUCLEOTIDE SEQUENCE [LARGE SCALE GENOMIC DNA]</scope>
    <source>
        <strain evidence="2 3">DSM 14552</strain>
    </source>
</reference>
<dbReference type="Proteomes" id="UP000562395">
    <property type="component" value="Unassembled WGS sequence"/>
</dbReference>
<evidence type="ECO:0000313" key="2">
    <source>
        <dbReference type="EMBL" id="MBB3861455.1"/>
    </source>
</evidence>
<protein>
    <submittedName>
        <fullName evidence="2">Outer membrane biosynthesis protein TonB</fullName>
    </submittedName>
</protein>
<evidence type="ECO:0000256" key="1">
    <source>
        <dbReference type="SAM" id="MobiDB-lite"/>
    </source>
</evidence>
<dbReference type="AlphaFoldDB" id="A0A7W6EWX6"/>
<gene>
    <name evidence="2" type="ORF">GGQ88_002739</name>
</gene>
<sequence>MRDPTAGGLTKQEGAGLAIAAAAHVALLVVLSLSPPGKTIQPPPQRMEVTFSEEIADQSTSPDPMAQAAPDVAAELGEAQPDPAPEPVVQPAPQPVPQPAPRPAPAPPRPAPAPPKPAPQPPRPKPVPQKPAPRPQPAPTKPAPKPAPARPAPPKAAPAKAAPAKAAPAKPATARPADTSPRRRPDAPAGGSRIGSDFLKGIPAASTPGTAKTPPAAAIGPAVKSSLASAISRQIKPRWAAPQGVDADKLVTILAWDLNQDGSLVGRPRVVDQQGITPANEAQAKRHAEQAVRAVQLAAPFDLPEMYYSGWKRVTAFRFDRKLSQ</sequence>
<comment type="caution">
    <text evidence="2">The sequence shown here is derived from an EMBL/GenBank/DDBJ whole genome shotgun (WGS) entry which is preliminary data.</text>
</comment>
<feature type="region of interest" description="Disordered" evidence="1">
    <location>
        <begin position="34"/>
        <end position="217"/>
    </location>
</feature>
<dbReference type="Gene3D" id="3.30.1150.10">
    <property type="match status" value="1"/>
</dbReference>